<dbReference type="Proteomes" id="UP000003553">
    <property type="component" value="Unassembled WGS sequence"/>
</dbReference>
<reference evidence="2" key="1">
    <citation type="submission" date="2007-04" db="EMBL/GenBank/DDBJ databases">
        <authorList>
            <person name="Fulton L."/>
            <person name="Clifton S."/>
            <person name="Fulton B."/>
            <person name="Xu J."/>
            <person name="Minx P."/>
            <person name="Pepin K.H."/>
            <person name="Johnson M."/>
            <person name="Thiruvilangam P."/>
            <person name="Bhonagiri V."/>
            <person name="Nash W.E."/>
            <person name="Mardis E.R."/>
            <person name="Wilson R.K."/>
        </authorList>
    </citation>
    <scope>NUCLEOTIDE SEQUENCE [LARGE SCALE GENOMIC DNA]</scope>
    <source>
        <strain evidence="2">ATCC 17982</strain>
    </source>
</reference>
<dbReference type="EMBL" id="AAYI02000004">
    <property type="protein sequence ID" value="EDN81611.1"/>
    <property type="molecule type" value="Genomic_DNA"/>
</dbReference>
<comment type="caution">
    <text evidence="2">The sequence shown here is derived from an EMBL/GenBank/DDBJ whole genome shotgun (WGS) entry which is preliminary data.</text>
</comment>
<sequence>MVCEEFAGEGLVTETATKCTEVGIMRRAVELVRHYAGVMAHEFDSVPADDAEVLGILAYSSLAFMTRLAKDGEQAPTFEAHVEHARMAAQCFKLYQQLEVWSAHRGFDLLAAGNAFSGAYDDLDARTRPTTFAERAVKTFITRGMLGDMLIRVAKVHGLFEGIEDVWPFEQGHWVRAHLGPQIEADEQLSARLSLWGRRVAGEALGLVRATLFTYPSLAASPENVDEITEYVIKRHGERMKDIHLKA</sequence>
<evidence type="ECO:0000313" key="2">
    <source>
        <dbReference type="EMBL" id="EDN81611.1"/>
    </source>
</evidence>
<dbReference type="eggNOG" id="COG3396">
    <property type="taxonomic scope" value="Bacteria"/>
</dbReference>
<keyword evidence="3" id="KW-1185">Reference proteome</keyword>
<dbReference type="InterPro" id="IPR059125">
    <property type="entry name" value="Ferritin_actino"/>
</dbReference>
<protein>
    <recommendedName>
        <fullName evidence="1">Ferritin-like domain-containing protein</fullName>
    </recommendedName>
</protein>
<reference evidence="2" key="2">
    <citation type="submission" date="2015-05" db="EMBL/GenBank/DDBJ databases">
        <title>Draft genome sequence of Actinomyces odontolyticus (ATCC 17982).</title>
        <authorList>
            <person name="Sudarsanam P."/>
            <person name="Ley R."/>
            <person name="Guruge J."/>
            <person name="Turnbaugh P.J."/>
            <person name="Mahowald M."/>
            <person name="Liep D."/>
            <person name="Gordon J."/>
        </authorList>
    </citation>
    <scope>NUCLEOTIDE SEQUENCE</scope>
    <source>
        <strain evidence="2">ATCC 17982</strain>
    </source>
</reference>
<evidence type="ECO:0000259" key="1">
    <source>
        <dbReference type="Pfam" id="PF13794"/>
    </source>
</evidence>
<evidence type="ECO:0000313" key="3">
    <source>
        <dbReference type="Proteomes" id="UP000003553"/>
    </source>
</evidence>
<proteinExistence type="predicted"/>
<dbReference type="Gene3D" id="1.20.1260.10">
    <property type="match status" value="1"/>
</dbReference>
<dbReference type="HOGENOM" id="CLU_082377_1_0_11"/>
<gene>
    <name evidence="2" type="ORF">ACTODO_02089</name>
</gene>
<name>A7BEI7_9ACTO</name>
<organism evidence="2 3">
    <name type="scientific">Schaalia dentiphila ATCC 17982</name>
    <dbReference type="NCBI Taxonomy" id="411466"/>
    <lineage>
        <taxon>Bacteria</taxon>
        <taxon>Bacillati</taxon>
        <taxon>Actinomycetota</taxon>
        <taxon>Actinomycetes</taxon>
        <taxon>Actinomycetales</taxon>
        <taxon>Actinomycetaceae</taxon>
        <taxon>Schaalia</taxon>
        <taxon>Schaalia dentiphila</taxon>
    </lineage>
</organism>
<dbReference type="InterPro" id="IPR012347">
    <property type="entry name" value="Ferritin-like"/>
</dbReference>
<accession>A7BEI7</accession>
<dbReference type="Pfam" id="PF13794">
    <property type="entry name" value="MiaE_2"/>
    <property type="match status" value="1"/>
</dbReference>
<dbReference type="AlphaFoldDB" id="A7BEI7"/>
<feature type="domain" description="Ferritin-like" evidence="1">
    <location>
        <begin position="51"/>
        <end position="206"/>
    </location>
</feature>